<feature type="chain" id="PRO_5037173078" evidence="1">
    <location>
        <begin position="20"/>
        <end position="154"/>
    </location>
</feature>
<dbReference type="AlphaFoldDB" id="A0A917GN54"/>
<reference evidence="2" key="2">
    <citation type="submission" date="2020-09" db="EMBL/GenBank/DDBJ databases">
        <authorList>
            <person name="Sun Q."/>
            <person name="Zhou Y."/>
        </authorList>
    </citation>
    <scope>NUCLEOTIDE SEQUENCE</scope>
    <source>
        <strain evidence="2">CGMCC 1.12751</strain>
    </source>
</reference>
<evidence type="ECO:0000313" key="2">
    <source>
        <dbReference type="EMBL" id="GGG51824.1"/>
    </source>
</evidence>
<reference evidence="2" key="1">
    <citation type="journal article" date="2014" name="Int. J. Syst. Evol. Microbiol.">
        <title>Complete genome sequence of Corynebacterium casei LMG S-19264T (=DSM 44701T), isolated from a smear-ripened cheese.</title>
        <authorList>
            <consortium name="US DOE Joint Genome Institute (JGI-PGF)"/>
            <person name="Walter F."/>
            <person name="Albersmeier A."/>
            <person name="Kalinowski J."/>
            <person name="Ruckert C."/>
        </authorList>
    </citation>
    <scope>NUCLEOTIDE SEQUENCE</scope>
    <source>
        <strain evidence="2">CGMCC 1.12751</strain>
    </source>
</reference>
<organism evidence="2 3">
    <name type="scientific">Bizionia arctica</name>
    <dbReference type="NCBI Taxonomy" id="1495645"/>
    <lineage>
        <taxon>Bacteria</taxon>
        <taxon>Pseudomonadati</taxon>
        <taxon>Bacteroidota</taxon>
        <taxon>Flavobacteriia</taxon>
        <taxon>Flavobacteriales</taxon>
        <taxon>Flavobacteriaceae</taxon>
        <taxon>Bizionia</taxon>
    </lineage>
</organism>
<keyword evidence="3" id="KW-1185">Reference proteome</keyword>
<keyword evidence="1" id="KW-0732">Signal</keyword>
<accession>A0A917GN54</accession>
<dbReference type="Proteomes" id="UP000625976">
    <property type="component" value="Unassembled WGS sequence"/>
</dbReference>
<evidence type="ECO:0000313" key="3">
    <source>
        <dbReference type="Proteomes" id="UP000625976"/>
    </source>
</evidence>
<comment type="caution">
    <text evidence="2">The sequence shown here is derived from an EMBL/GenBank/DDBJ whole genome shotgun (WGS) entry which is preliminary data.</text>
</comment>
<dbReference type="EMBL" id="BMFQ01000003">
    <property type="protein sequence ID" value="GGG51824.1"/>
    <property type="molecule type" value="Genomic_DNA"/>
</dbReference>
<proteinExistence type="predicted"/>
<sequence length="154" mass="17574">MKLETILLFLLIGCNSLFAQDDLIILEQYIVTKVISNCKEISEALVDNPIRFSIYIIEGSQDFYFAKVYAKSKVLTYGIMSDIKIMNDLDLENSTTNILSFNWDYIKNTNSVRSVSKIAIEKETNGNSTLIKTTIFNDYSEKNIYVGYMDADSN</sequence>
<protein>
    <submittedName>
        <fullName evidence="2">Uncharacterized protein</fullName>
    </submittedName>
</protein>
<evidence type="ECO:0000256" key="1">
    <source>
        <dbReference type="SAM" id="SignalP"/>
    </source>
</evidence>
<gene>
    <name evidence="2" type="ORF">GCM10010976_23740</name>
</gene>
<feature type="signal peptide" evidence="1">
    <location>
        <begin position="1"/>
        <end position="19"/>
    </location>
</feature>
<name>A0A917GN54_9FLAO</name>
<dbReference type="RefSeq" id="WP_188465162.1">
    <property type="nucleotide sequence ID" value="NZ_BMFQ01000003.1"/>
</dbReference>